<name>A0A8H5ED29_FUSOX</name>
<gene>
    <name evidence="2" type="ORF">FOXYS1_13608</name>
</gene>
<dbReference type="EMBL" id="JAAFOW010002886">
    <property type="protein sequence ID" value="KAF5255948.1"/>
    <property type="molecule type" value="Genomic_DNA"/>
</dbReference>
<proteinExistence type="predicted"/>
<protein>
    <recommendedName>
        <fullName evidence="1">CHAT domain-containing protein</fullName>
    </recommendedName>
</protein>
<reference evidence="2" key="1">
    <citation type="submission" date="2020-02" db="EMBL/GenBank/DDBJ databases">
        <title>Identification and distribution of gene clusters putatively required for synthesis of sphingolipid metabolism inhibitors in phylogenetically diverse species of the filamentous fungus Fusarium.</title>
        <authorList>
            <person name="Kim H.-S."/>
            <person name="Busman M."/>
            <person name="Brown D.W."/>
            <person name="Divon H."/>
            <person name="Uhlig S."/>
            <person name="Proctor R.H."/>
        </authorList>
    </citation>
    <scope>NUCLEOTIDE SEQUENCE [LARGE SCALE GENOMIC DNA]</scope>
    <source>
        <strain evidence="2">NRRL 39464</strain>
    </source>
</reference>
<organism evidence="2 3">
    <name type="scientific">Fusarium oxysporum</name>
    <name type="common">Fusarium vascular wilt</name>
    <dbReference type="NCBI Taxonomy" id="5507"/>
    <lineage>
        <taxon>Eukaryota</taxon>
        <taxon>Fungi</taxon>
        <taxon>Dikarya</taxon>
        <taxon>Ascomycota</taxon>
        <taxon>Pezizomycotina</taxon>
        <taxon>Sordariomycetes</taxon>
        <taxon>Hypocreomycetidae</taxon>
        <taxon>Hypocreales</taxon>
        <taxon>Nectriaceae</taxon>
        <taxon>Fusarium</taxon>
        <taxon>Fusarium oxysporum species complex</taxon>
    </lineage>
</organism>
<evidence type="ECO:0000313" key="3">
    <source>
        <dbReference type="Proteomes" id="UP000558688"/>
    </source>
</evidence>
<feature type="domain" description="CHAT" evidence="1">
    <location>
        <begin position="1075"/>
        <end position="1402"/>
    </location>
</feature>
<dbReference type="Pfam" id="PF12770">
    <property type="entry name" value="CHAT"/>
    <property type="match status" value="1"/>
</dbReference>
<evidence type="ECO:0000259" key="1">
    <source>
        <dbReference type="Pfam" id="PF12770"/>
    </source>
</evidence>
<accession>A0A8H5ED29</accession>
<evidence type="ECO:0000313" key="2">
    <source>
        <dbReference type="EMBL" id="KAF5255948.1"/>
    </source>
</evidence>
<dbReference type="InterPro" id="IPR024983">
    <property type="entry name" value="CHAT_dom"/>
</dbReference>
<sequence>MDFLSISMFFGGCVLPEDIRVDLQKSHQALREDIEDDRHHMILQVVLLSLCGNLQTAFRLLDDLEYKAQVAKDEDLLVRIPTYRLHLQRIKMAPPPLFFWSDRNVSTRIHQNGRDCRTSVRDFHKSLETLQNKVDTHFKRYPLPRIQSLESRTLLKMWPLVHYTWNGAFLRHPKYQTSTSHLSRYIVSDGMGEYDSRLVGDAMWRGLPDTAFIMELLTARKKKATGKLVPYLDSDPDAKVLESPSRQAFRLLVIGDFQFSEKPFTNPLALNMMLYADGMGWNDREWDRMEKRTLCSPEAELQATKTYKKAFDLFRSVQCMRGMAAIHLRLGCISMMKAIDQFGAKSGGGIPKSSHSLLNEAANEFDMATPLFRMDETHLCIVDAHRLLCRIIQQYDGIKTEDIEAAHRLGRWGADRGNPRPSIFSGMLFLRTGRRLSKFVQQAWKCCICARVIFAALGDFPLEAKAVEAQAMYYHATGNFELAKRHLQVNRKVIIGSLTQVEMIIQTCDTIQEQLRQPRFRQDYGKNPKHLTEIFNVSKEALFWHSSFFSVYSDEVSASKYAEDVRGACAETRKQLLWQQERRRISIHKFTNDIFGINVEAKKWIDSVLSYSKQSQSQDEIHEDTKPLSGTDPLAQLENWVEKLCVTVGCQNEFDRQASQKHALKMKRFYDAVRVMNRAKAAEILDEEFLHQHIIEQSRSNAQANVPVPGISIAAGTRIVALCYRSQFEEAQRELSASLPLVGVLRFPFGQPDMRVKFLHMQAKVYLWLCYITRSWERGRAVLEDLGRVMVEIGQKEDTFFEELKNNPDVDRWMAMVAIGWIQYHAKDMKSAIHWYGEAYSVVERNRINIPDIQSRRIGGSLLSPLDAYVGLTKVILSICSDGGEEKTRFQAYGLEMLGLDRDISPKKLQGIDLAVLFFEKGKARVLADMMLLHENKANLQTWIQFRATMRNIGGGKSGSSHPPGVFECAPSILDIAEQAFKDQEVLRYISLLQQEPAALHNLAKANDAYRCIPDNTVVVHVNTDPEETIILYMTSQGIQFVHRASLKSHELNMIVLQYLDMIRRQELSGNYHSLAERLSEHIIWPASTILKTIGNIVFVPSKSLHNFPVSVLTLDGAALCESKSIYFCPSLQTLSQLASRVRAFETEASQKLTSSGFVTFMAPSKDIAQSAQSQPSVAAGFAIKHAEDLLYKVVPANRLDNVELLSEIRTASVNLISSHGNVNAQTPWNNNLSLHDAFSVTEMLESTSNAMIIIFQACLSSLSGLDDGDDVIGFSHAVLSSGANNFIGALWEVNELAASLLISYLMDQIKVSNASITISDALRHAQTKLRRTTHRQVVERLHAVRQVVSRAQARKQFAEYNINLGKVDRILRTRMSEFELQPELEYPYDHPYYWGPFVLVGYGHMIL</sequence>
<comment type="caution">
    <text evidence="2">The sequence shown here is derived from an EMBL/GenBank/DDBJ whole genome shotgun (WGS) entry which is preliminary data.</text>
</comment>
<dbReference type="Proteomes" id="UP000558688">
    <property type="component" value="Unassembled WGS sequence"/>
</dbReference>